<name>A0A9J6E2Z4_RHIMP</name>
<comment type="caution">
    <text evidence="1">The sequence shown here is derived from an EMBL/GenBank/DDBJ whole genome shotgun (WGS) entry which is preliminary data.</text>
</comment>
<accession>A0A9J6E2Z4</accession>
<gene>
    <name evidence="1" type="ORF">HPB51_019928</name>
</gene>
<organism evidence="1 2">
    <name type="scientific">Rhipicephalus microplus</name>
    <name type="common">Cattle tick</name>
    <name type="synonym">Boophilus microplus</name>
    <dbReference type="NCBI Taxonomy" id="6941"/>
    <lineage>
        <taxon>Eukaryota</taxon>
        <taxon>Metazoa</taxon>
        <taxon>Ecdysozoa</taxon>
        <taxon>Arthropoda</taxon>
        <taxon>Chelicerata</taxon>
        <taxon>Arachnida</taxon>
        <taxon>Acari</taxon>
        <taxon>Parasitiformes</taxon>
        <taxon>Ixodida</taxon>
        <taxon>Ixodoidea</taxon>
        <taxon>Ixodidae</taxon>
        <taxon>Rhipicephalinae</taxon>
        <taxon>Rhipicephalus</taxon>
        <taxon>Boophilus</taxon>
    </lineage>
</organism>
<dbReference type="Proteomes" id="UP000821866">
    <property type="component" value="Chromosome 4"/>
</dbReference>
<evidence type="ECO:0000313" key="2">
    <source>
        <dbReference type="Proteomes" id="UP000821866"/>
    </source>
</evidence>
<proteinExistence type="predicted"/>
<reference evidence="1" key="1">
    <citation type="journal article" date="2020" name="Cell">
        <title>Large-Scale Comparative Analyses of Tick Genomes Elucidate Their Genetic Diversity and Vector Capacities.</title>
        <authorList>
            <consortium name="Tick Genome and Microbiome Consortium (TIGMIC)"/>
            <person name="Jia N."/>
            <person name="Wang J."/>
            <person name="Shi W."/>
            <person name="Du L."/>
            <person name="Sun Y."/>
            <person name="Zhan W."/>
            <person name="Jiang J.F."/>
            <person name="Wang Q."/>
            <person name="Zhang B."/>
            <person name="Ji P."/>
            <person name="Bell-Sakyi L."/>
            <person name="Cui X.M."/>
            <person name="Yuan T.T."/>
            <person name="Jiang B.G."/>
            <person name="Yang W.F."/>
            <person name="Lam T.T."/>
            <person name="Chang Q.C."/>
            <person name="Ding S.J."/>
            <person name="Wang X.J."/>
            <person name="Zhu J.G."/>
            <person name="Ruan X.D."/>
            <person name="Zhao L."/>
            <person name="Wei J.T."/>
            <person name="Ye R.Z."/>
            <person name="Que T.C."/>
            <person name="Du C.H."/>
            <person name="Zhou Y.H."/>
            <person name="Cheng J.X."/>
            <person name="Dai P.F."/>
            <person name="Guo W.B."/>
            <person name="Han X.H."/>
            <person name="Huang E.J."/>
            <person name="Li L.F."/>
            <person name="Wei W."/>
            <person name="Gao Y.C."/>
            <person name="Liu J.Z."/>
            <person name="Shao H.Z."/>
            <person name="Wang X."/>
            <person name="Wang C.C."/>
            <person name="Yang T.C."/>
            <person name="Huo Q.B."/>
            <person name="Li W."/>
            <person name="Chen H.Y."/>
            <person name="Chen S.E."/>
            <person name="Zhou L.G."/>
            <person name="Ni X.B."/>
            <person name="Tian J.H."/>
            <person name="Sheng Y."/>
            <person name="Liu T."/>
            <person name="Pan Y.S."/>
            <person name="Xia L.Y."/>
            <person name="Li J."/>
            <person name="Zhao F."/>
            <person name="Cao W.C."/>
        </authorList>
    </citation>
    <scope>NUCLEOTIDE SEQUENCE</scope>
    <source>
        <strain evidence="1">Rmic-2018</strain>
    </source>
</reference>
<reference evidence="1" key="2">
    <citation type="submission" date="2021-09" db="EMBL/GenBank/DDBJ databases">
        <authorList>
            <person name="Jia N."/>
            <person name="Wang J."/>
            <person name="Shi W."/>
            <person name="Du L."/>
            <person name="Sun Y."/>
            <person name="Zhan W."/>
            <person name="Jiang J."/>
            <person name="Wang Q."/>
            <person name="Zhang B."/>
            <person name="Ji P."/>
            <person name="Sakyi L.B."/>
            <person name="Cui X."/>
            <person name="Yuan T."/>
            <person name="Jiang B."/>
            <person name="Yang W."/>
            <person name="Lam T.T.-Y."/>
            <person name="Chang Q."/>
            <person name="Ding S."/>
            <person name="Wang X."/>
            <person name="Zhu J."/>
            <person name="Ruan X."/>
            <person name="Zhao L."/>
            <person name="Wei J."/>
            <person name="Que T."/>
            <person name="Du C."/>
            <person name="Cheng J."/>
            <person name="Dai P."/>
            <person name="Han X."/>
            <person name="Huang E."/>
            <person name="Gao Y."/>
            <person name="Liu J."/>
            <person name="Shao H."/>
            <person name="Ye R."/>
            <person name="Li L."/>
            <person name="Wei W."/>
            <person name="Wang X."/>
            <person name="Wang C."/>
            <person name="Huo Q."/>
            <person name="Li W."/>
            <person name="Guo W."/>
            <person name="Chen H."/>
            <person name="Chen S."/>
            <person name="Zhou L."/>
            <person name="Zhou L."/>
            <person name="Ni X."/>
            <person name="Tian J."/>
            <person name="Zhou Y."/>
            <person name="Sheng Y."/>
            <person name="Liu T."/>
            <person name="Pan Y."/>
            <person name="Xia L."/>
            <person name="Li J."/>
            <person name="Zhao F."/>
            <person name="Cao W."/>
        </authorList>
    </citation>
    <scope>NUCLEOTIDE SEQUENCE</scope>
    <source>
        <strain evidence="1">Rmic-2018</strain>
        <tissue evidence="1">Larvae</tissue>
    </source>
</reference>
<dbReference type="AlphaFoldDB" id="A0A9J6E2Z4"/>
<dbReference type="EMBL" id="JABSTU010000006">
    <property type="protein sequence ID" value="KAH8028839.1"/>
    <property type="molecule type" value="Genomic_DNA"/>
</dbReference>
<protein>
    <submittedName>
        <fullName evidence="1">Uncharacterized protein</fullName>
    </submittedName>
</protein>
<keyword evidence="2" id="KW-1185">Reference proteome</keyword>
<sequence>MPKTLEMVAQLLTLDTTLLRRPRTQTHQHTHTCYKRGRTKCRFGAPFMPSDETRIVVPFPPAPEGEDAESERERQRLKALKKKYDEMHEGLESGDFEDLASFLRAFGLHSEKEYMDVLRSRPFATLRPPSKDPGGEVCECIQRSDRGMSKLKRTVAEILKTNPNDDIEAVICKLRVDILKGIKMSAQEAAWFLLKQDMSHKSREALPPGSTDVWKANIVQKYEARPPTLNDVCLADFASKYRLAKGDGRYVLRVRPAVIRYRGYNPGN</sequence>
<evidence type="ECO:0000313" key="1">
    <source>
        <dbReference type="EMBL" id="KAH8028839.1"/>
    </source>
</evidence>